<comment type="caution">
    <text evidence="2">The sequence shown here is derived from an EMBL/GenBank/DDBJ whole genome shotgun (WGS) entry which is preliminary data.</text>
</comment>
<keyword evidence="1" id="KW-0472">Membrane</keyword>
<keyword evidence="3" id="KW-1185">Reference proteome</keyword>
<feature type="transmembrane region" description="Helical" evidence="1">
    <location>
        <begin position="211"/>
        <end position="233"/>
    </location>
</feature>
<feature type="transmembrane region" description="Helical" evidence="1">
    <location>
        <begin position="239"/>
        <end position="257"/>
    </location>
</feature>
<feature type="transmembrane region" description="Helical" evidence="1">
    <location>
        <begin position="367"/>
        <end position="383"/>
    </location>
</feature>
<feature type="transmembrane region" description="Helical" evidence="1">
    <location>
        <begin position="169"/>
        <end position="190"/>
    </location>
</feature>
<evidence type="ECO:0000313" key="3">
    <source>
        <dbReference type="Proteomes" id="UP000647860"/>
    </source>
</evidence>
<feature type="transmembrane region" description="Helical" evidence="1">
    <location>
        <begin position="315"/>
        <end position="333"/>
    </location>
</feature>
<gene>
    <name evidence="2" type="ORF">Vgi01_34680</name>
</gene>
<protein>
    <submittedName>
        <fullName evidence="2">Membrane protein</fullName>
    </submittedName>
</protein>
<sequence length="398" mass="43215">MPLPQDPARSACVLRSARTPTRTTLLELFFDLVYVVALALISHDLAKDLTWTQGARTTVLLAAVWWTWVLTTFLTELYDPGHPEIKALVVTVMFGVLLMTTAIPQAFDDRGLIFAIAYVAIHLGRAPFVIPALRHQQQLRQRPIRTTVWFSVSAVPWIVGATVDGDARLALWSLALAIDFLGLWLAYPVPGMGVIPPAHRNATAEHLAERFQQFVMISLGDAILVIGMAYSVHHAELEMAASLVIAFITTLLLWQIYVYKAGELLPGFIKAARFPGRFLKSAPFTHLLMVAGVVVTAAGFNLVTHTLPPRTPPSWAVVILGGPALFLLGRACFEGEVFNRVSPSRPGGILALLTAAPAVLFLPPLAAALAAALVLAGVALADVRRSRGRPPEMPKPSW</sequence>
<feature type="transmembrane region" description="Helical" evidence="1">
    <location>
        <begin position="278"/>
        <end position="303"/>
    </location>
</feature>
<dbReference type="Proteomes" id="UP000647860">
    <property type="component" value="Unassembled WGS sequence"/>
</dbReference>
<accession>A0ABQ4IFV4</accession>
<organism evidence="2 3">
    <name type="scientific">Micromonospora gifhornensis</name>
    <dbReference type="NCBI Taxonomy" id="84594"/>
    <lineage>
        <taxon>Bacteria</taxon>
        <taxon>Bacillati</taxon>
        <taxon>Actinomycetota</taxon>
        <taxon>Actinomycetes</taxon>
        <taxon>Micromonosporales</taxon>
        <taxon>Micromonosporaceae</taxon>
        <taxon>Micromonospora</taxon>
    </lineage>
</organism>
<dbReference type="PANTHER" id="PTHR36840:SF1">
    <property type="entry name" value="BLL5714 PROTEIN"/>
    <property type="match status" value="1"/>
</dbReference>
<dbReference type="Pfam" id="PF06772">
    <property type="entry name" value="LtrA"/>
    <property type="match status" value="1"/>
</dbReference>
<name>A0ABQ4IFV4_9ACTN</name>
<reference evidence="2 3" key="1">
    <citation type="submission" date="2021-01" db="EMBL/GenBank/DDBJ databases">
        <title>Whole genome shotgun sequence of Verrucosispora gifhornensis NBRC 16317.</title>
        <authorList>
            <person name="Komaki H."/>
            <person name="Tamura T."/>
        </authorList>
    </citation>
    <scope>NUCLEOTIDE SEQUENCE [LARGE SCALE GENOMIC DNA]</scope>
    <source>
        <strain evidence="2 3">NBRC 16317</strain>
    </source>
</reference>
<feature type="transmembrane region" description="Helical" evidence="1">
    <location>
        <begin position="113"/>
        <end position="134"/>
    </location>
</feature>
<dbReference type="EMBL" id="BOPA01000023">
    <property type="protein sequence ID" value="GIJ16784.1"/>
    <property type="molecule type" value="Genomic_DNA"/>
</dbReference>
<feature type="transmembrane region" description="Helical" evidence="1">
    <location>
        <begin position="87"/>
        <end position="107"/>
    </location>
</feature>
<evidence type="ECO:0000256" key="1">
    <source>
        <dbReference type="SAM" id="Phobius"/>
    </source>
</evidence>
<proteinExistence type="predicted"/>
<feature type="transmembrane region" description="Helical" evidence="1">
    <location>
        <begin position="55"/>
        <end position="75"/>
    </location>
</feature>
<dbReference type="PANTHER" id="PTHR36840">
    <property type="entry name" value="BLL5714 PROTEIN"/>
    <property type="match status" value="1"/>
</dbReference>
<dbReference type="InterPro" id="IPR010640">
    <property type="entry name" value="Low_temperature_requirement_A"/>
</dbReference>
<evidence type="ECO:0000313" key="2">
    <source>
        <dbReference type="EMBL" id="GIJ16784.1"/>
    </source>
</evidence>
<dbReference type="RefSeq" id="WP_204291691.1">
    <property type="nucleotide sequence ID" value="NZ_BAAAGZ010000025.1"/>
</dbReference>
<keyword evidence="1" id="KW-0812">Transmembrane</keyword>
<keyword evidence="1" id="KW-1133">Transmembrane helix</keyword>
<feature type="transmembrane region" description="Helical" evidence="1">
    <location>
        <begin position="25"/>
        <end position="43"/>
    </location>
</feature>